<comment type="caution">
    <text evidence="3">The sequence shown here is derived from an EMBL/GenBank/DDBJ whole genome shotgun (WGS) entry which is preliminary data.</text>
</comment>
<evidence type="ECO:0000313" key="4">
    <source>
        <dbReference type="Proteomes" id="UP000075680"/>
    </source>
</evidence>
<dbReference type="EMBL" id="JRUE01000162">
    <property type="protein sequence ID" value="KXZ68642.1"/>
    <property type="molecule type" value="Genomic_DNA"/>
</dbReference>
<evidence type="ECO:0000313" key="3">
    <source>
        <dbReference type="EMBL" id="KXZ68642.1"/>
    </source>
</evidence>
<keyword evidence="1" id="KW-0472">Membrane</keyword>
<sequence>MKTKKSELGVGLVEVLVALILLAIGVLGYTALQLRAVDASNEALTKSQATVLLRGLTESMRANRDGQGSYPAAVQSYVSMTDPNFGAPTSCLEASCSFAQAAKYDAYQTARSALNFGIHLTMTNCPGSAGGVKRQCLFAAWDATKLTATDYSKCMDNSGVYKNNAKCLMMEAY</sequence>
<feature type="domain" description="Type IV pilin Tt1218-like" evidence="2">
    <location>
        <begin position="31"/>
        <end position="106"/>
    </location>
</feature>
<dbReference type="Pfam" id="PF22150">
    <property type="entry name" value="Tt1218-like"/>
    <property type="match status" value="1"/>
</dbReference>
<protein>
    <recommendedName>
        <fullName evidence="2">Type IV pilin Tt1218-like domain-containing protein</fullName>
    </recommendedName>
</protein>
<feature type="transmembrane region" description="Helical" evidence="1">
    <location>
        <begin position="12"/>
        <end position="32"/>
    </location>
</feature>
<evidence type="ECO:0000259" key="2">
    <source>
        <dbReference type="Pfam" id="PF22150"/>
    </source>
</evidence>
<keyword evidence="1" id="KW-1133">Transmembrane helix</keyword>
<name>A0A150HQY0_9GAMM</name>
<dbReference type="InterPro" id="IPR013362">
    <property type="entry name" value="Pilus_4_PilV"/>
</dbReference>
<dbReference type="Proteomes" id="UP000075680">
    <property type="component" value="Unassembled WGS sequence"/>
</dbReference>
<dbReference type="PATRIC" id="fig|52133.18.peg.1820"/>
<keyword evidence="1" id="KW-0812">Transmembrane</keyword>
<organism evidence="3 4">
    <name type="scientific">Acinetobacter venetianus</name>
    <dbReference type="NCBI Taxonomy" id="52133"/>
    <lineage>
        <taxon>Bacteria</taxon>
        <taxon>Pseudomonadati</taxon>
        <taxon>Pseudomonadota</taxon>
        <taxon>Gammaproteobacteria</taxon>
        <taxon>Moraxellales</taxon>
        <taxon>Moraxellaceae</taxon>
        <taxon>Acinetobacter</taxon>
    </lineage>
</organism>
<reference evidence="3 4" key="1">
    <citation type="journal article" date="2016" name="Sci. Rep.">
        <title>Genomic and phenotypic characterization of the species Acinetobacter venetianus.</title>
        <authorList>
            <person name="Fondi M."/>
            <person name="Maida I."/>
            <person name="Perrin E."/>
            <person name="Orlandini V."/>
            <person name="La Torre L."/>
            <person name="Bosi E."/>
            <person name="Negroni A."/>
            <person name="Zanaroli G."/>
            <person name="Fava F."/>
            <person name="Decorosi F."/>
            <person name="Giovannetti L."/>
            <person name="Viti C."/>
            <person name="Vaneechoutte M."/>
            <person name="Dijkshoorn L."/>
            <person name="Fani R."/>
        </authorList>
    </citation>
    <scope>NUCLEOTIDE SEQUENCE [LARGE SCALE GENOMIC DNA]</scope>
    <source>
        <strain evidence="3 4">LUH5627</strain>
    </source>
</reference>
<dbReference type="InterPro" id="IPR054402">
    <property type="entry name" value="Tt1218-like_dom"/>
</dbReference>
<proteinExistence type="predicted"/>
<dbReference type="AlphaFoldDB" id="A0A150HQY0"/>
<evidence type="ECO:0000256" key="1">
    <source>
        <dbReference type="SAM" id="Phobius"/>
    </source>
</evidence>
<gene>
    <name evidence="3" type="ORF">AVENLUH5627_01749</name>
</gene>
<dbReference type="NCBIfam" id="TIGR02523">
    <property type="entry name" value="type_IV_pilV"/>
    <property type="match status" value="1"/>
</dbReference>
<accession>A0A150HQY0</accession>
<dbReference type="RefSeq" id="WP_061518783.1">
    <property type="nucleotide sequence ID" value="NZ_JRUE01000162.1"/>
</dbReference>